<comment type="similarity">
    <text evidence="2">Belongs to the HAD-like hydrolase superfamily. Cof family.</text>
</comment>
<evidence type="ECO:0000313" key="4">
    <source>
        <dbReference type="Proteomes" id="UP001059576"/>
    </source>
</evidence>
<organism evidence="3 4">
    <name type="scientific">Mycoplasmopsis equigenitalium</name>
    <dbReference type="NCBI Taxonomy" id="114883"/>
    <lineage>
        <taxon>Bacteria</taxon>
        <taxon>Bacillati</taxon>
        <taxon>Mycoplasmatota</taxon>
        <taxon>Mycoplasmoidales</taxon>
        <taxon>Metamycoplasmataceae</taxon>
        <taxon>Mycoplasmopsis</taxon>
    </lineage>
</organism>
<dbReference type="CDD" id="cd07516">
    <property type="entry name" value="HAD_Pase"/>
    <property type="match status" value="1"/>
</dbReference>
<dbReference type="InterPro" id="IPR036412">
    <property type="entry name" value="HAD-like_sf"/>
</dbReference>
<evidence type="ECO:0000313" key="3">
    <source>
        <dbReference type="EMBL" id="UUD37233.1"/>
    </source>
</evidence>
<dbReference type="PANTHER" id="PTHR10000:SF8">
    <property type="entry name" value="HAD SUPERFAMILY HYDROLASE-LIKE, TYPE 3"/>
    <property type="match status" value="1"/>
</dbReference>
<dbReference type="Gene3D" id="3.40.50.1000">
    <property type="entry name" value="HAD superfamily/HAD-like"/>
    <property type="match status" value="1"/>
</dbReference>
<dbReference type="PANTHER" id="PTHR10000">
    <property type="entry name" value="PHOSPHOSERINE PHOSPHATASE"/>
    <property type="match status" value="1"/>
</dbReference>
<keyword evidence="4" id="KW-1185">Reference proteome</keyword>
<dbReference type="InterPro" id="IPR000150">
    <property type="entry name" value="Cof"/>
</dbReference>
<dbReference type="GO" id="GO:0016787">
    <property type="term" value="F:hydrolase activity"/>
    <property type="evidence" value="ECO:0007669"/>
    <property type="project" value="UniProtKB-KW"/>
</dbReference>
<gene>
    <name evidence="3" type="ORF">NPA09_01515</name>
</gene>
<dbReference type="InterPro" id="IPR023214">
    <property type="entry name" value="HAD_sf"/>
</dbReference>
<name>A0ABY5J375_9BACT</name>
<dbReference type="InterPro" id="IPR006379">
    <property type="entry name" value="HAD-SF_hydro_IIB"/>
</dbReference>
<accession>A0ABY5J375</accession>
<keyword evidence="3" id="KW-0378">Hydrolase</keyword>
<dbReference type="PROSITE" id="PS01228">
    <property type="entry name" value="COF_1"/>
    <property type="match status" value="1"/>
</dbReference>
<proteinExistence type="inferred from homology"/>
<reference evidence="3" key="1">
    <citation type="submission" date="2022-07" db="EMBL/GenBank/DDBJ databases">
        <title>Complete genome of Mycoplasma equigenitalium type strain T37.</title>
        <authorList>
            <person name="Spergser J."/>
        </authorList>
    </citation>
    <scope>NUCLEOTIDE SEQUENCE</scope>
    <source>
        <strain evidence="3">T37</strain>
    </source>
</reference>
<dbReference type="SFLD" id="SFLDS00003">
    <property type="entry name" value="Haloacid_Dehalogenase"/>
    <property type="match status" value="1"/>
</dbReference>
<protein>
    <submittedName>
        <fullName evidence="3">Cof-type HAD-IIB family hydrolase</fullName>
    </submittedName>
</protein>
<dbReference type="Gene3D" id="3.30.1240.10">
    <property type="match status" value="1"/>
</dbReference>
<dbReference type="NCBIfam" id="TIGR01484">
    <property type="entry name" value="HAD-SF-IIB"/>
    <property type="match status" value="1"/>
</dbReference>
<dbReference type="Proteomes" id="UP001059576">
    <property type="component" value="Chromosome"/>
</dbReference>
<dbReference type="SUPFAM" id="SSF56784">
    <property type="entry name" value="HAD-like"/>
    <property type="match status" value="1"/>
</dbReference>
<comment type="cofactor">
    <cofactor evidence="1">
        <name>Mg(2+)</name>
        <dbReference type="ChEBI" id="CHEBI:18420"/>
    </cofactor>
</comment>
<dbReference type="NCBIfam" id="TIGR00099">
    <property type="entry name" value="Cof-subfamily"/>
    <property type="match status" value="1"/>
</dbReference>
<dbReference type="SFLD" id="SFLDG01140">
    <property type="entry name" value="C2.B:_Phosphomannomutase_and_P"/>
    <property type="match status" value="1"/>
</dbReference>
<dbReference type="EMBL" id="CP101808">
    <property type="protein sequence ID" value="UUD37233.1"/>
    <property type="molecule type" value="Genomic_DNA"/>
</dbReference>
<sequence length="282" mass="32183">MDKKLSNFEYFVFDLDGTLYTPDKRVSPKTVKTLNDLRAKGKKIVIATGRPFYRNYELIDQLKLTSSMISSNGSLVYDIDNKKVEYIDTISTKTGFEISSYLEANQINHLVYTSDTMIVAQYSPSEFCNRIVLPFIDKNYKYPFKNIVTHDFTKMINDFQIVKYLILLEDTNKEKIEKLNKLITKFDDIYGINSQRDVLDIMPKNASKGHALAAFIKNHNIDKNKVIAFGDADNDLSMQEAAGYFVAMGNANERVKANANFVTKSNTEDGISYFVDLLGKNE</sequence>
<dbReference type="RefSeq" id="WP_165036224.1">
    <property type="nucleotide sequence ID" value="NZ_CP101808.1"/>
</dbReference>
<evidence type="ECO:0000256" key="2">
    <source>
        <dbReference type="ARBA" id="ARBA00034778"/>
    </source>
</evidence>
<evidence type="ECO:0000256" key="1">
    <source>
        <dbReference type="ARBA" id="ARBA00001946"/>
    </source>
</evidence>
<dbReference type="Pfam" id="PF08282">
    <property type="entry name" value="Hydrolase_3"/>
    <property type="match status" value="1"/>
</dbReference>